<evidence type="ECO:0000313" key="2">
    <source>
        <dbReference type="EMBL" id="QBK93333.1"/>
    </source>
</evidence>
<sequence>MSFRLIDFVVKTNMTLSTIANFTLITVGILLIITASLGINIYNRCPDTAGDQAAAGEKIYFVFMLVIGILIFLFVPLMIFYCHNHTSSKLC</sequence>
<keyword evidence="1" id="KW-1133">Transmembrane helix</keyword>
<accession>A0A481ZBM3</accession>
<keyword evidence="1" id="KW-0812">Transmembrane</keyword>
<name>A0A481ZBM3_9VIRU</name>
<evidence type="ECO:0008006" key="3">
    <source>
        <dbReference type="Google" id="ProtNLM"/>
    </source>
</evidence>
<gene>
    <name evidence="2" type="ORF">LCPAC404_00370</name>
</gene>
<evidence type="ECO:0000256" key="1">
    <source>
        <dbReference type="SAM" id="Phobius"/>
    </source>
</evidence>
<proteinExistence type="predicted"/>
<feature type="transmembrane region" description="Helical" evidence="1">
    <location>
        <begin position="20"/>
        <end position="39"/>
    </location>
</feature>
<feature type="transmembrane region" description="Helical" evidence="1">
    <location>
        <begin position="59"/>
        <end position="82"/>
    </location>
</feature>
<dbReference type="EMBL" id="MK500594">
    <property type="protein sequence ID" value="QBK93333.1"/>
    <property type="molecule type" value="Genomic_DNA"/>
</dbReference>
<keyword evidence="1" id="KW-0472">Membrane</keyword>
<protein>
    <recommendedName>
        <fullName evidence="3">Transmembrane protein</fullName>
    </recommendedName>
</protein>
<reference evidence="2" key="1">
    <citation type="journal article" date="2019" name="MBio">
        <title>Virus Genomes from Deep Sea Sediments Expand the Ocean Megavirome and Support Independent Origins of Viral Gigantism.</title>
        <authorList>
            <person name="Backstrom D."/>
            <person name="Yutin N."/>
            <person name="Jorgensen S.L."/>
            <person name="Dharamshi J."/>
            <person name="Homa F."/>
            <person name="Zaremba-Niedwiedzka K."/>
            <person name="Spang A."/>
            <person name="Wolf Y.I."/>
            <person name="Koonin E.V."/>
            <person name="Ettema T.J."/>
        </authorList>
    </citation>
    <scope>NUCLEOTIDE SEQUENCE</scope>
</reference>
<organism evidence="2">
    <name type="scientific">Pithovirus LCPAC404</name>
    <dbReference type="NCBI Taxonomy" id="2506597"/>
    <lineage>
        <taxon>Viruses</taxon>
        <taxon>Pithoviruses</taxon>
    </lineage>
</organism>